<evidence type="ECO:0000256" key="1">
    <source>
        <dbReference type="ARBA" id="ARBA00004141"/>
    </source>
</evidence>
<feature type="region of interest" description="Disordered" evidence="8">
    <location>
        <begin position="528"/>
        <end position="754"/>
    </location>
</feature>
<evidence type="ECO:0000256" key="6">
    <source>
        <dbReference type="PROSITE-ProRule" id="PRU00703"/>
    </source>
</evidence>
<dbReference type="PANTHER" id="PTHR12064">
    <property type="entry name" value="METAL TRANSPORTER CNNM"/>
    <property type="match status" value="1"/>
</dbReference>
<dbReference type="PANTHER" id="PTHR12064:SF94">
    <property type="entry name" value="UNEXTENDED PROTEIN"/>
    <property type="match status" value="1"/>
</dbReference>
<feature type="compositionally biased region" description="Acidic residues" evidence="8">
    <location>
        <begin position="627"/>
        <end position="645"/>
    </location>
</feature>
<keyword evidence="3" id="KW-0677">Repeat</keyword>
<evidence type="ECO:0000256" key="2">
    <source>
        <dbReference type="ARBA" id="ARBA00022692"/>
    </source>
</evidence>
<dbReference type="InterPro" id="IPR044751">
    <property type="entry name" value="Ion_transp-like_CBS"/>
</dbReference>
<dbReference type="InterPro" id="IPR045095">
    <property type="entry name" value="ACDP"/>
</dbReference>
<evidence type="ECO:0000259" key="11">
    <source>
        <dbReference type="PROSITE" id="PS51846"/>
    </source>
</evidence>
<evidence type="ECO:0000256" key="9">
    <source>
        <dbReference type="SAM" id="Phobius"/>
    </source>
</evidence>
<accession>A0A9W7C6K0</accession>
<evidence type="ECO:0000313" key="13">
    <source>
        <dbReference type="Proteomes" id="UP001165122"/>
    </source>
</evidence>
<dbReference type="Pfam" id="PF25562">
    <property type="entry name" value="CNBH_CNNM2_C"/>
    <property type="match status" value="1"/>
</dbReference>
<dbReference type="InterPro" id="IPR002550">
    <property type="entry name" value="CNNM"/>
</dbReference>
<keyword evidence="4 7" id="KW-1133">Transmembrane helix</keyword>
<dbReference type="PROSITE" id="PS51846">
    <property type="entry name" value="CNNM"/>
    <property type="match status" value="1"/>
</dbReference>
<feature type="domain" description="CBS" evidence="10">
    <location>
        <begin position="197"/>
        <end position="258"/>
    </location>
</feature>
<evidence type="ECO:0000313" key="12">
    <source>
        <dbReference type="EMBL" id="GMI03905.1"/>
    </source>
</evidence>
<dbReference type="Pfam" id="PF00571">
    <property type="entry name" value="CBS"/>
    <property type="match status" value="1"/>
</dbReference>
<dbReference type="OrthoDB" id="5353557at2759"/>
<feature type="compositionally biased region" description="Low complexity" evidence="8">
    <location>
        <begin position="595"/>
        <end position="606"/>
    </location>
</feature>
<feature type="compositionally biased region" description="Polar residues" evidence="8">
    <location>
        <begin position="691"/>
        <end position="707"/>
    </location>
</feature>
<feature type="transmembrane region" description="Helical" evidence="9">
    <location>
        <begin position="114"/>
        <end position="138"/>
    </location>
</feature>
<dbReference type="InterPro" id="IPR046342">
    <property type="entry name" value="CBS_dom_sf"/>
</dbReference>
<dbReference type="FunFam" id="3.10.580.10:FF:000006">
    <property type="entry name" value="DUF21 and CBS domain protein"/>
    <property type="match status" value="1"/>
</dbReference>
<feature type="domain" description="CNNM transmembrane" evidence="11">
    <location>
        <begin position="1"/>
        <end position="178"/>
    </location>
</feature>
<keyword evidence="6" id="KW-0129">CBS domain</keyword>
<feature type="transmembrane region" description="Helical" evidence="9">
    <location>
        <begin position="76"/>
        <end position="102"/>
    </location>
</feature>
<organism evidence="12 13">
    <name type="scientific">Triparma laevis f. longispina</name>
    <dbReference type="NCBI Taxonomy" id="1714387"/>
    <lineage>
        <taxon>Eukaryota</taxon>
        <taxon>Sar</taxon>
        <taxon>Stramenopiles</taxon>
        <taxon>Ochrophyta</taxon>
        <taxon>Bolidophyceae</taxon>
        <taxon>Parmales</taxon>
        <taxon>Triparmaceae</taxon>
        <taxon>Triparma</taxon>
    </lineage>
</organism>
<feature type="compositionally biased region" description="Low complexity" evidence="8">
    <location>
        <begin position="679"/>
        <end position="690"/>
    </location>
</feature>
<dbReference type="Proteomes" id="UP001165122">
    <property type="component" value="Unassembled WGS sequence"/>
</dbReference>
<dbReference type="CDD" id="cd04590">
    <property type="entry name" value="CBS_pair_CorC_HlyC_assoc"/>
    <property type="match status" value="1"/>
</dbReference>
<evidence type="ECO:0000256" key="3">
    <source>
        <dbReference type="ARBA" id="ARBA00022737"/>
    </source>
</evidence>
<evidence type="ECO:0000256" key="5">
    <source>
        <dbReference type="ARBA" id="ARBA00023136"/>
    </source>
</evidence>
<reference evidence="13" key="1">
    <citation type="journal article" date="2023" name="Commun. Biol.">
        <title>Genome analysis of Parmales, the sister group of diatoms, reveals the evolutionary specialization of diatoms from phago-mixotrophs to photoautotrophs.</title>
        <authorList>
            <person name="Ban H."/>
            <person name="Sato S."/>
            <person name="Yoshikawa S."/>
            <person name="Yamada K."/>
            <person name="Nakamura Y."/>
            <person name="Ichinomiya M."/>
            <person name="Sato N."/>
            <person name="Blanc-Mathieu R."/>
            <person name="Endo H."/>
            <person name="Kuwata A."/>
            <person name="Ogata H."/>
        </authorList>
    </citation>
    <scope>NUCLEOTIDE SEQUENCE [LARGE SCALE GENOMIC DNA]</scope>
    <source>
        <strain evidence="13">NIES 3700</strain>
    </source>
</reference>
<dbReference type="InterPro" id="IPR000644">
    <property type="entry name" value="CBS_dom"/>
</dbReference>
<keyword evidence="5 7" id="KW-0472">Membrane</keyword>
<dbReference type="SUPFAM" id="SSF54631">
    <property type="entry name" value="CBS-domain pair"/>
    <property type="match status" value="1"/>
</dbReference>
<evidence type="ECO:0000259" key="10">
    <source>
        <dbReference type="PROSITE" id="PS51371"/>
    </source>
</evidence>
<evidence type="ECO:0000256" key="7">
    <source>
        <dbReference type="PROSITE-ProRule" id="PRU01193"/>
    </source>
</evidence>
<protein>
    <submittedName>
        <fullName evidence="12">Uncharacterized protein</fullName>
    </submittedName>
</protein>
<comment type="subcellular location">
    <subcellularLocation>
        <location evidence="1">Membrane</location>
        <topology evidence="1">Multi-pass membrane protein</topology>
    </subcellularLocation>
</comment>
<keyword evidence="13" id="KW-1185">Reference proteome</keyword>
<dbReference type="GO" id="GO:0010960">
    <property type="term" value="P:magnesium ion homeostasis"/>
    <property type="evidence" value="ECO:0007669"/>
    <property type="project" value="InterPro"/>
</dbReference>
<name>A0A9W7C6K0_9STRA</name>
<feature type="compositionally biased region" description="Basic and acidic residues" evidence="8">
    <location>
        <begin position="662"/>
        <end position="676"/>
    </location>
</feature>
<dbReference type="EMBL" id="BRXW01000065">
    <property type="protein sequence ID" value="GMI03905.1"/>
    <property type="molecule type" value="Genomic_DNA"/>
</dbReference>
<evidence type="ECO:0000256" key="8">
    <source>
        <dbReference type="SAM" id="MobiDB-lite"/>
    </source>
</evidence>
<sequence>MNEALTWLLIVFLIMLSGLFSGLTLGLLGLDKTGLEIVMGGNDPKAIAAAKKIAPVRDNGNQLLCTLLLGNVAVNAMLSILTADIFGGTSGFLISTAVIVVFGEIIPQASCSRYALQIGSASIPVVKFLMLMLFPLAYPMAWCLDRVLGEEMGTIHSKSEMKKLLEIHVQRGGFDAEAGKAMAGALKYQDMEVHEVMTPLDDVFMISIDDKLTFELIAEVFKSGFSRIPVYEIDEDNIVGLLLVKDLIFVDPEDETPVRSFIQIFGRGLHVVWPDQSLGDCLRTFKQGRGHMALVRDVCYHEEHPERDPSYVVKGIITLEDIIEEILGAEIVDETDVFVDVDNHIKVDRRTFDWSRLRMLDARAVDKTLSADEVKAASAHLLTNHGEVFGKLSESQLHTLVASTPVVELDIDEMKKEYEGKMQKVDSWEVVPDTILYERNKQTSYSTLILSGRVIILAGKDKFRADAGAWKVLGADALLSDVYEPDFTAFASPEKKTDGGTNKVRCLKIDRRQFTVAMAASAIEFANGRKNDSGQAGKRLSKEGDSQDEDGSSNKPKPTRAVPEKGRSWRNQRKRSGREKMLMTGNAISTTRGIASSGDEGASESDSFIKPRVRKPPVPFNVSQNSNDDDEVTERDSEEIGDSDIEAQKKVRRESRAKKYSKVQERLAKGASEKPPPDLLTSSNSTTSDPAVSSAQKRASLLQSGKSVSFIESGRNAGQYLKDMKDENDSGDEEEEGKGNGGGGKGKKTGEEIV</sequence>
<feature type="compositionally biased region" description="Basic residues" evidence="8">
    <location>
        <begin position="568"/>
        <end position="577"/>
    </location>
</feature>
<dbReference type="Pfam" id="PF01595">
    <property type="entry name" value="CNNM"/>
    <property type="match status" value="1"/>
</dbReference>
<gene>
    <name evidence="12" type="ORF">TrLO_g6684</name>
</gene>
<keyword evidence="2 7" id="KW-0812">Transmembrane</keyword>
<dbReference type="GO" id="GO:0016020">
    <property type="term" value="C:membrane"/>
    <property type="evidence" value="ECO:0007669"/>
    <property type="project" value="UniProtKB-SubCell"/>
</dbReference>
<comment type="caution">
    <text evidence="12">The sequence shown here is derived from an EMBL/GenBank/DDBJ whole genome shotgun (WGS) entry which is preliminary data.</text>
</comment>
<dbReference type="Gene3D" id="3.10.580.10">
    <property type="entry name" value="CBS-domain"/>
    <property type="match status" value="1"/>
</dbReference>
<feature type="transmembrane region" description="Helical" evidence="9">
    <location>
        <begin position="7"/>
        <end position="30"/>
    </location>
</feature>
<dbReference type="PROSITE" id="PS51371">
    <property type="entry name" value="CBS"/>
    <property type="match status" value="1"/>
</dbReference>
<dbReference type="AlphaFoldDB" id="A0A9W7C6K0"/>
<proteinExistence type="predicted"/>
<evidence type="ECO:0000256" key="4">
    <source>
        <dbReference type="ARBA" id="ARBA00022989"/>
    </source>
</evidence>
<feature type="compositionally biased region" description="Basic residues" evidence="8">
    <location>
        <begin position="650"/>
        <end position="661"/>
    </location>
</feature>